<feature type="region of interest" description="Disordered" evidence="1">
    <location>
        <begin position="401"/>
        <end position="455"/>
    </location>
</feature>
<keyword evidence="2" id="KW-0472">Membrane</keyword>
<feature type="compositionally biased region" description="Low complexity" evidence="1">
    <location>
        <begin position="425"/>
        <end position="435"/>
    </location>
</feature>
<feature type="region of interest" description="Disordered" evidence="1">
    <location>
        <begin position="95"/>
        <end position="115"/>
    </location>
</feature>
<dbReference type="Proteomes" id="UP001530293">
    <property type="component" value="Unassembled WGS sequence"/>
</dbReference>
<reference evidence="3 4" key="1">
    <citation type="submission" date="2024-10" db="EMBL/GenBank/DDBJ databases">
        <title>Updated reference genomes for cyclostephanoid diatoms.</title>
        <authorList>
            <person name="Roberts W.R."/>
            <person name="Alverson A.J."/>
        </authorList>
    </citation>
    <scope>NUCLEOTIDE SEQUENCE [LARGE SCALE GENOMIC DNA]</scope>
    <source>
        <strain evidence="3 4">AJA232-27</strain>
    </source>
</reference>
<feature type="transmembrane region" description="Helical" evidence="2">
    <location>
        <begin position="32"/>
        <end position="50"/>
    </location>
</feature>
<gene>
    <name evidence="3" type="ORF">ACHAWU_007949</name>
</gene>
<evidence type="ECO:0000313" key="3">
    <source>
        <dbReference type="EMBL" id="KAL3766859.1"/>
    </source>
</evidence>
<keyword evidence="2" id="KW-1133">Transmembrane helix</keyword>
<protein>
    <submittedName>
        <fullName evidence="3">Uncharacterized protein</fullName>
    </submittedName>
</protein>
<comment type="caution">
    <text evidence="3">The sequence shown here is derived from an EMBL/GenBank/DDBJ whole genome shotgun (WGS) entry which is preliminary data.</text>
</comment>
<name>A0ABD3MUI9_9STRA</name>
<feature type="compositionally biased region" description="Low complexity" evidence="1">
    <location>
        <begin position="95"/>
        <end position="107"/>
    </location>
</feature>
<accession>A0ABD3MUI9</accession>
<keyword evidence="2" id="KW-0812">Transmembrane</keyword>
<dbReference type="EMBL" id="JALLBG020000079">
    <property type="protein sequence ID" value="KAL3766859.1"/>
    <property type="molecule type" value="Genomic_DNA"/>
</dbReference>
<dbReference type="AlphaFoldDB" id="A0ABD3MUI9"/>
<organism evidence="3 4">
    <name type="scientific">Discostella pseudostelligera</name>
    <dbReference type="NCBI Taxonomy" id="259834"/>
    <lineage>
        <taxon>Eukaryota</taxon>
        <taxon>Sar</taxon>
        <taxon>Stramenopiles</taxon>
        <taxon>Ochrophyta</taxon>
        <taxon>Bacillariophyta</taxon>
        <taxon>Coscinodiscophyceae</taxon>
        <taxon>Thalassiosirophycidae</taxon>
        <taxon>Stephanodiscales</taxon>
        <taxon>Stephanodiscaceae</taxon>
        <taxon>Discostella</taxon>
    </lineage>
</organism>
<evidence type="ECO:0000313" key="4">
    <source>
        <dbReference type="Proteomes" id="UP001530293"/>
    </source>
</evidence>
<proteinExistence type="predicted"/>
<evidence type="ECO:0000256" key="1">
    <source>
        <dbReference type="SAM" id="MobiDB-lite"/>
    </source>
</evidence>
<sequence length="563" mass="64126">MMLSIPSSMQSFFWLRVKVLLQTMEHRRPRRTTLMFVQIILLLAASVVYYQKYFFDTQQPESSGRLDVGTLGVRPPKHWTMEVKKGGKMKCRISTTPVVSSSSSSTSLPKSEQQYTSFDKNKEQYAVHIHGLHHTGTGYMRQTLYDALNDAFSNKNDNNNPTVASMQDSLRPYQQLLDEVKGKKNLQKLKNRLYKPEDEGQHLQSIYPSFAVRHGKMMTGKGLNKFTLLAYIADLCDTVNGDEHTSGKDTTLESDTTQQLEDDDINKLLGKALFQQWSRYWDTSATFLLQKSPTLDVLFLEKTKIMPTLHVMVVRHPMTSNSWGSSGMGYLWLKSWAHVFQALNEQKVEWYAVVSYEALISHHDQVVKELLEVVRSGMERYKKSHHSGQKQSLVMTAAEAVPNDELESADRGELTTTYDNDENGTSNSSQSTSTTTHRRRLELHKNKDTKQSSTNPYLIPKSYSIKLWKKCLGKAKCNQGLSRLTEDIFPYFGYVSYDGRTLKKNPGTVTVRKEYGRVLFTSEGAALNKLRQASHDDGSLNKGTEPIDYVPTLEFISKMKEAL</sequence>
<keyword evidence="4" id="KW-1185">Reference proteome</keyword>
<evidence type="ECO:0000256" key="2">
    <source>
        <dbReference type="SAM" id="Phobius"/>
    </source>
</evidence>